<dbReference type="AlphaFoldDB" id="A0A803M8P6"/>
<feature type="domain" description="VWFA" evidence="1">
    <location>
        <begin position="328"/>
        <end position="520"/>
    </location>
</feature>
<dbReference type="SMART" id="SM00327">
    <property type="entry name" value="VWA"/>
    <property type="match status" value="1"/>
</dbReference>
<name>A0A803M8P6_CHEQI</name>
<evidence type="ECO:0000259" key="1">
    <source>
        <dbReference type="PROSITE" id="PS50234"/>
    </source>
</evidence>
<organism evidence="2 3">
    <name type="scientific">Chenopodium quinoa</name>
    <name type="common">Quinoa</name>
    <dbReference type="NCBI Taxonomy" id="63459"/>
    <lineage>
        <taxon>Eukaryota</taxon>
        <taxon>Viridiplantae</taxon>
        <taxon>Streptophyta</taxon>
        <taxon>Embryophyta</taxon>
        <taxon>Tracheophyta</taxon>
        <taxon>Spermatophyta</taxon>
        <taxon>Magnoliopsida</taxon>
        <taxon>eudicotyledons</taxon>
        <taxon>Gunneridae</taxon>
        <taxon>Pentapetalae</taxon>
        <taxon>Caryophyllales</taxon>
        <taxon>Chenopodiaceae</taxon>
        <taxon>Chenopodioideae</taxon>
        <taxon>Atripliceae</taxon>
        <taxon>Chenopodium</taxon>
    </lineage>
</organism>
<dbReference type="Gene3D" id="3.40.50.410">
    <property type="entry name" value="von Willebrand factor, type A domain"/>
    <property type="match status" value="1"/>
</dbReference>
<reference evidence="2" key="2">
    <citation type="submission" date="2021-03" db="UniProtKB">
        <authorList>
            <consortium name="EnsemblPlants"/>
        </authorList>
    </citation>
    <scope>IDENTIFICATION</scope>
</reference>
<dbReference type="PANTHER" id="PTHR46503:SF1">
    <property type="entry name" value="INTER-ALPHA-TRYPSIN INHIBITOR HEAVY CHAIN-LIKE PROTEIN"/>
    <property type="match status" value="1"/>
</dbReference>
<protein>
    <recommendedName>
        <fullName evidence="1">VWFA domain-containing protein</fullName>
    </recommendedName>
</protein>
<dbReference type="InterPro" id="IPR036465">
    <property type="entry name" value="vWFA_dom_sf"/>
</dbReference>
<evidence type="ECO:0000313" key="2">
    <source>
        <dbReference type="EnsemblPlants" id="AUR62025272-RA:cds"/>
    </source>
</evidence>
<dbReference type="EnsemblPlants" id="AUR62025272-RA">
    <property type="protein sequence ID" value="AUR62025272-RA:cds"/>
    <property type="gene ID" value="AUR62025272"/>
</dbReference>
<sequence>MAAAEEAFMEAVEEGLKLSKRLYFGKDRSVAPPKPPPSMSKNPTFYLPTAPMVYAVITDPGIVDNPDIPSYQPYVYGRCDPPALIPLQMNSVSLEVDCYLDTVFVRVSGQWRVHCVMGSKVSDCRLAVPMGEQGSILGVEINAPKKSYHTQLVSREDTKDEKALGGDDGGFLRPDIFFLTIPEVDGGSNLNITISWSQKLLYHDGEFSLSIPFYFPEYVNPASKKIPRKEKMKLNVHPGDGSEVLCKTISHPLKERKRQVDSLSFKYESDVLSWSNTDFSFSYSVPTSRISGSVLLQSPSIEDTDQREMFCVHLLPGTQQGKKVFARNIIYVVDISSSMQGRPLEATKKSLGAALSELTPEDMFNIIAFNATTFSFSSSMKHASQETIERAIQWMDDTLLVGDGTEISLALDKAMEMLSDTHKSLPLIFLITDGAVEDERRICKVVKSRLSNTKAISPRIHTFGIGKYCSFLPYGIDGALGIYCNHYFLRMLAMIGQGHYEAAYNADSIESRLQKLITTASSTVLTNITFDTLDELDNAEVHPINVPDLSSQSPLTISGRYSGKFPEVFKARGIIADMTCYELDLKVYKSKAIPLDKILALQQITMCTSEAWFLEDKQLETKVVKLSIQNGIVSEYTSMAIFMTETLNKEVEVIAKQKKTPSKGEAEKTDPEPKRLKVLRNIGIGFGNKKATAENIPPGFKEPKMPEPAEVFARAASDCCTTMCGYCCCMCCVQACSKVNNQCAIVFTQLFTSLACFGCIACCTEICCSGNNN</sequence>
<dbReference type="OMA" id="KNAMYTA"/>
<dbReference type="SUPFAM" id="SSF53300">
    <property type="entry name" value="vWA-like"/>
    <property type="match status" value="1"/>
</dbReference>
<keyword evidence="3" id="KW-1185">Reference proteome</keyword>
<dbReference type="Gramene" id="AUR62025272-RA">
    <property type="protein sequence ID" value="AUR62025272-RA:cds"/>
    <property type="gene ID" value="AUR62025272"/>
</dbReference>
<reference evidence="2" key="1">
    <citation type="journal article" date="2017" name="Nature">
        <title>The genome of Chenopodium quinoa.</title>
        <authorList>
            <person name="Jarvis D.E."/>
            <person name="Ho Y.S."/>
            <person name="Lightfoot D.J."/>
            <person name="Schmoeckel S.M."/>
            <person name="Li B."/>
            <person name="Borm T.J.A."/>
            <person name="Ohyanagi H."/>
            <person name="Mineta K."/>
            <person name="Michell C.T."/>
            <person name="Saber N."/>
            <person name="Kharbatia N.M."/>
            <person name="Rupper R.R."/>
            <person name="Sharp A.R."/>
            <person name="Dally N."/>
            <person name="Boughton B.A."/>
            <person name="Woo Y.H."/>
            <person name="Gao G."/>
            <person name="Schijlen E.G.W.M."/>
            <person name="Guo X."/>
            <person name="Momin A.A."/>
            <person name="Negrao S."/>
            <person name="Al-Babili S."/>
            <person name="Gehring C."/>
            <person name="Roessner U."/>
            <person name="Jung C."/>
            <person name="Murphy K."/>
            <person name="Arold S.T."/>
            <person name="Gojobori T."/>
            <person name="van der Linden C.G."/>
            <person name="van Loo E.N."/>
            <person name="Jellen E.N."/>
            <person name="Maughan P.J."/>
            <person name="Tester M."/>
        </authorList>
    </citation>
    <scope>NUCLEOTIDE SEQUENCE [LARGE SCALE GENOMIC DNA]</scope>
    <source>
        <strain evidence="2">cv. PI 614886</strain>
    </source>
</reference>
<dbReference type="Proteomes" id="UP000596660">
    <property type="component" value="Unplaced"/>
</dbReference>
<proteinExistence type="predicted"/>
<evidence type="ECO:0000313" key="3">
    <source>
        <dbReference type="Proteomes" id="UP000596660"/>
    </source>
</evidence>
<dbReference type="InterPro" id="IPR002035">
    <property type="entry name" value="VWF_A"/>
</dbReference>
<dbReference type="Pfam" id="PF13768">
    <property type="entry name" value="VWA_3"/>
    <property type="match status" value="1"/>
</dbReference>
<dbReference type="PROSITE" id="PS50234">
    <property type="entry name" value="VWFA"/>
    <property type="match status" value="1"/>
</dbReference>
<accession>A0A803M8P6</accession>
<dbReference type="PANTHER" id="PTHR46503">
    <property type="entry name" value="INTER-ALPHA-TRYPSIN INHIBITOR HEAVY CHAIN-LIKE PROTEIN"/>
    <property type="match status" value="1"/>
</dbReference>